<evidence type="ECO:0000256" key="4">
    <source>
        <dbReference type="ARBA" id="ARBA00022989"/>
    </source>
</evidence>
<dbReference type="RefSeq" id="WP_200199337.1">
    <property type="nucleotide sequence ID" value="NZ_JAENHM010000089.1"/>
</dbReference>
<feature type="transmembrane region" description="Helical" evidence="6">
    <location>
        <begin position="99"/>
        <end position="121"/>
    </location>
</feature>
<comment type="caution">
    <text evidence="7">The sequence shown here is derived from an EMBL/GenBank/DDBJ whole genome shotgun (WGS) entry which is preliminary data.</text>
</comment>
<reference evidence="8" key="1">
    <citation type="submission" date="2021-01" db="EMBL/GenBank/DDBJ databases">
        <title>Genome public.</title>
        <authorList>
            <person name="Liu C."/>
            <person name="Sun Q."/>
        </authorList>
    </citation>
    <scope>NUCLEOTIDE SEQUENCE [LARGE SCALE GENOMIC DNA]</scope>
    <source>
        <strain evidence="8">YIM B02556</strain>
    </source>
</reference>
<feature type="transmembrane region" description="Helical" evidence="6">
    <location>
        <begin position="278"/>
        <end position="296"/>
    </location>
</feature>
<evidence type="ECO:0000256" key="3">
    <source>
        <dbReference type="ARBA" id="ARBA00022692"/>
    </source>
</evidence>
<evidence type="ECO:0000313" key="8">
    <source>
        <dbReference type="Proteomes" id="UP000652760"/>
    </source>
</evidence>
<proteinExistence type="predicted"/>
<organism evidence="7 8">
    <name type="scientific">Azospirillum endophyticum</name>
    <dbReference type="NCBI Taxonomy" id="2800326"/>
    <lineage>
        <taxon>Bacteria</taxon>
        <taxon>Pseudomonadati</taxon>
        <taxon>Pseudomonadota</taxon>
        <taxon>Alphaproteobacteria</taxon>
        <taxon>Rhodospirillales</taxon>
        <taxon>Azospirillaceae</taxon>
        <taxon>Azospirillum</taxon>
    </lineage>
</organism>
<evidence type="ECO:0000256" key="6">
    <source>
        <dbReference type="SAM" id="Phobius"/>
    </source>
</evidence>
<gene>
    <name evidence="7" type="ORF">JHL17_35295</name>
</gene>
<evidence type="ECO:0000313" key="7">
    <source>
        <dbReference type="EMBL" id="MBK1842673.1"/>
    </source>
</evidence>
<feature type="transmembrane region" description="Helical" evidence="6">
    <location>
        <begin position="308"/>
        <end position="328"/>
    </location>
</feature>
<feature type="transmembrane region" description="Helical" evidence="6">
    <location>
        <begin position="340"/>
        <end position="359"/>
    </location>
</feature>
<keyword evidence="4 6" id="KW-1133">Transmembrane helix</keyword>
<dbReference type="Proteomes" id="UP000652760">
    <property type="component" value="Unassembled WGS sequence"/>
</dbReference>
<dbReference type="PANTHER" id="PTHR33529:SF2">
    <property type="entry name" value="LIPOPOLYSACCHARIDE EXPORT SYSTEM PERMEASE PROTEIN LPTG"/>
    <property type="match status" value="1"/>
</dbReference>
<feature type="transmembrane region" description="Helical" evidence="6">
    <location>
        <begin position="12"/>
        <end position="29"/>
    </location>
</feature>
<keyword evidence="8" id="KW-1185">Reference proteome</keyword>
<keyword evidence="2" id="KW-1003">Cell membrane</keyword>
<evidence type="ECO:0000256" key="1">
    <source>
        <dbReference type="ARBA" id="ARBA00004651"/>
    </source>
</evidence>
<name>A0ABS1FH72_9PROT</name>
<accession>A0ABS1FH72</accession>
<dbReference type="EMBL" id="JAENHM010000089">
    <property type="protein sequence ID" value="MBK1842673.1"/>
    <property type="molecule type" value="Genomic_DNA"/>
</dbReference>
<protein>
    <submittedName>
        <fullName evidence="7">LptF/LptG family permease</fullName>
    </submittedName>
</protein>
<keyword evidence="3 6" id="KW-0812">Transmembrane</keyword>
<comment type="subcellular location">
    <subcellularLocation>
        <location evidence="1">Cell membrane</location>
        <topology evidence="1">Multi-pass membrane protein</topology>
    </subcellularLocation>
</comment>
<dbReference type="Pfam" id="PF03739">
    <property type="entry name" value="LptF_LptG"/>
    <property type="match status" value="1"/>
</dbReference>
<dbReference type="PANTHER" id="PTHR33529">
    <property type="entry name" value="SLR0882 PROTEIN-RELATED"/>
    <property type="match status" value="1"/>
</dbReference>
<evidence type="ECO:0000256" key="2">
    <source>
        <dbReference type="ARBA" id="ARBA00022475"/>
    </source>
</evidence>
<feature type="transmembrane region" description="Helical" evidence="6">
    <location>
        <begin position="60"/>
        <end position="78"/>
    </location>
</feature>
<keyword evidence="5 6" id="KW-0472">Membrane</keyword>
<dbReference type="InterPro" id="IPR005495">
    <property type="entry name" value="LptG/LptF_permease"/>
</dbReference>
<evidence type="ECO:0000256" key="5">
    <source>
        <dbReference type="ARBA" id="ARBA00023136"/>
    </source>
</evidence>
<sequence>MRLIDRYILRQTATPLGVSLGVVLAVLVLERVLRLFDLVAQHGKPFGPVLTMAVNLVPHYLGLALPAAFFTSIFLVTARFSEDCELDALRGCGLSIRRFARPLLGLGLLLALFGIALHGYIQPYSRYAYRAIFHAVTNAPWDASLVTGTFIDADDGYTLYADRLDSVSQRLERVFVHERQEGGGEVTTTARSGDLQVNDDGTRMTILLQDAVQIRRTPDGHDAVLAFDRLLLGRPFTLEVPLFRGRGESERELTLTELRDAWTDPPPTIPRARLTAEFHARLVRSASLLVLPMLAVPMGMAAKRSFRWQGIAVAAVILLLYHHAVQFGESLAHLGRVDPLLGLWGPFAVFAAGCCALFVNTERRAGANPFDALYEGVESLARPVRHFVRRLVRSRRAPT</sequence>